<sequence length="95" mass="11198">MWEDFPEIVCEIVKEHHLTFIPIIFLEGSINYGIKDSFREERSLKEPGCLKNRQMKRFEDNEATKIVEESKKGTFDSKRGIMFTLLSQTQAMRLL</sequence>
<organism evidence="1 2">
    <name type="scientific">Clunio marinus</name>
    <dbReference type="NCBI Taxonomy" id="568069"/>
    <lineage>
        <taxon>Eukaryota</taxon>
        <taxon>Metazoa</taxon>
        <taxon>Ecdysozoa</taxon>
        <taxon>Arthropoda</taxon>
        <taxon>Hexapoda</taxon>
        <taxon>Insecta</taxon>
        <taxon>Pterygota</taxon>
        <taxon>Neoptera</taxon>
        <taxon>Endopterygota</taxon>
        <taxon>Diptera</taxon>
        <taxon>Nematocera</taxon>
        <taxon>Chironomoidea</taxon>
        <taxon>Chironomidae</taxon>
        <taxon>Clunio</taxon>
    </lineage>
</organism>
<dbReference type="Proteomes" id="UP000183832">
    <property type="component" value="Unassembled WGS sequence"/>
</dbReference>
<keyword evidence="2" id="KW-1185">Reference proteome</keyword>
<reference evidence="1 2" key="1">
    <citation type="submission" date="2015-04" db="EMBL/GenBank/DDBJ databases">
        <authorList>
            <person name="Syromyatnikov M.Y."/>
            <person name="Popov V.N."/>
        </authorList>
    </citation>
    <scope>NUCLEOTIDE SEQUENCE [LARGE SCALE GENOMIC DNA]</scope>
</reference>
<proteinExistence type="predicted"/>
<name>A0A1J1IGI9_9DIPT</name>
<accession>A0A1J1IGI9</accession>
<evidence type="ECO:0000313" key="1">
    <source>
        <dbReference type="EMBL" id="CRK99323.1"/>
    </source>
</evidence>
<evidence type="ECO:0000313" key="2">
    <source>
        <dbReference type="Proteomes" id="UP000183832"/>
    </source>
</evidence>
<dbReference type="EMBL" id="CVRI01000050">
    <property type="protein sequence ID" value="CRK99323.1"/>
    <property type="molecule type" value="Genomic_DNA"/>
</dbReference>
<dbReference type="AlphaFoldDB" id="A0A1J1IGI9"/>
<gene>
    <name evidence="1" type="ORF">CLUMA_CG012780</name>
</gene>
<protein>
    <submittedName>
        <fullName evidence="1">CLUMA_CG012780, isoform A</fullName>
    </submittedName>
</protein>